<comment type="caution">
    <text evidence="1">The sequence shown here is derived from an EMBL/GenBank/DDBJ whole genome shotgun (WGS) entry which is preliminary data.</text>
</comment>
<evidence type="ECO:0000313" key="1">
    <source>
        <dbReference type="EMBL" id="MBE9237016.1"/>
    </source>
</evidence>
<evidence type="ECO:0000313" key="2">
    <source>
        <dbReference type="Proteomes" id="UP000606776"/>
    </source>
</evidence>
<gene>
    <name evidence="1" type="ORF">IQ227_13515</name>
</gene>
<organism evidence="1 2">
    <name type="scientific">Sphaerospermopsis aphanizomenoides LEGE 00250</name>
    <dbReference type="NCBI Taxonomy" id="2777972"/>
    <lineage>
        <taxon>Bacteria</taxon>
        <taxon>Bacillati</taxon>
        <taxon>Cyanobacteriota</taxon>
        <taxon>Cyanophyceae</taxon>
        <taxon>Nostocales</taxon>
        <taxon>Aphanizomenonaceae</taxon>
        <taxon>Sphaerospermopsis</taxon>
        <taxon>Sphaerospermopsis aphanizomenoides</taxon>
    </lineage>
</organism>
<dbReference type="EMBL" id="JADEWB010000072">
    <property type="protein sequence ID" value="MBE9237016.1"/>
    <property type="molecule type" value="Genomic_DNA"/>
</dbReference>
<dbReference type="RefSeq" id="WP_193943039.1">
    <property type="nucleotide sequence ID" value="NZ_JADEWB010000072.1"/>
</dbReference>
<protein>
    <submittedName>
        <fullName evidence="1">Uncharacterized protein</fullName>
    </submittedName>
</protein>
<dbReference type="Proteomes" id="UP000606776">
    <property type="component" value="Unassembled WGS sequence"/>
</dbReference>
<proteinExistence type="predicted"/>
<name>A0ABR9VEV5_9CYAN</name>
<sequence>MAWIFSLSAECGDKKSAEVLAIHFRVWFIPLETDEKYHVCVDTFQDIENNWWCRVYSDNISCIGIDSVKTANLMTELGFLFYKHLRLYTTTLPRTKFRYALVGVEVDEFRTYSELIEDLPNLSIPGLVLSTELTQGLETLSGFQEFSSGYIWQPYKGEVYHPSMALQT</sequence>
<reference evidence="1 2" key="1">
    <citation type="submission" date="2020-10" db="EMBL/GenBank/DDBJ databases">
        <authorList>
            <person name="Castelo-Branco R."/>
            <person name="Eusebio N."/>
            <person name="Adriana R."/>
            <person name="Vieira A."/>
            <person name="Brugerolle De Fraissinette N."/>
            <person name="Rezende De Castro R."/>
            <person name="Schneider M.P."/>
            <person name="Vasconcelos V."/>
            <person name="Leao P.N."/>
        </authorList>
    </citation>
    <scope>NUCLEOTIDE SEQUENCE [LARGE SCALE GENOMIC DNA]</scope>
    <source>
        <strain evidence="1 2">LEGE 00250</strain>
    </source>
</reference>
<accession>A0ABR9VEV5</accession>
<keyword evidence="2" id="KW-1185">Reference proteome</keyword>